<comment type="subcellular location">
    <subcellularLocation>
        <location evidence="1 9">Cell membrane</location>
        <topology evidence="1 9">Multi-pass membrane protein</topology>
    </subcellularLocation>
</comment>
<sequence length="392" mass="43328">MAKKAKVETSTPFWRDNRIIPILLQTGFAVAVVLAAWYLISNAISGLRAQGLNLGLGFLQNAASFTIEESMIDFQPTDTYLRAILVGILNTLKVAVIGIALTTILGVLIGIGRLSDNWLVRKICGMYVEIIRNTPLLVQMVIWYFAVFLQLPKIENSMHIGPVYLNNRGAAIPWFQPHSGTLVWMIFLVAGIIAALFLWKFLLRAQERVGKRKYPLLWAMGSLLVAVLIPLLLTQSGPFTVDNPEMGKFNFEGGYLVSANFMAVLIALVVYTASYIAEIVRAGIQSVSAGQREAARALGLKSSTTMRLVVLPQAFRVIVPPMTNQYLNLTKNSSLAIAVGYRDIVSIANPIMSQTGHVVEMITIMILVYLIISIITSILMNLFNKKTQIVER</sequence>
<gene>
    <name evidence="11" type="ORF">ABNN70_05795</name>
</gene>
<dbReference type="GO" id="GO:0022857">
    <property type="term" value="F:transmembrane transporter activity"/>
    <property type="evidence" value="ECO:0007669"/>
    <property type="project" value="InterPro"/>
</dbReference>
<keyword evidence="8 9" id="KW-0472">Membrane</keyword>
<evidence type="ECO:0000259" key="10">
    <source>
        <dbReference type="PROSITE" id="PS50928"/>
    </source>
</evidence>
<dbReference type="RefSeq" id="WP_353949059.1">
    <property type="nucleotide sequence ID" value="NZ_CP159510.1"/>
</dbReference>
<dbReference type="EMBL" id="CP159510">
    <property type="protein sequence ID" value="XCJ17975.1"/>
    <property type="molecule type" value="Genomic_DNA"/>
</dbReference>
<dbReference type="InterPro" id="IPR000515">
    <property type="entry name" value="MetI-like"/>
</dbReference>
<dbReference type="PROSITE" id="PS50928">
    <property type="entry name" value="ABC_TM1"/>
    <property type="match status" value="1"/>
</dbReference>
<organism evidence="11">
    <name type="scientific">Sporolactobacillus sp. Y61</name>
    <dbReference type="NCBI Taxonomy" id="3160863"/>
    <lineage>
        <taxon>Bacteria</taxon>
        <taxon>Bacillati</taxon>
        <taxon>Bacillota</taxon>
        <taxon>Bacilli</taxon>
        <taxon>Bacillales</taxon>
        <taxon>Sporolactobacillaceae</taxon>
        <taxon>Sporolactobacillus</taxon>
    </lineage>
</organism>
<feature type="transmembrane region" description="Helical" evidence="9">
    <location>
        <begin position="20"/>
        <end position="40"/>
    </location>
</feature>
<dbReference type="InterPro" id="IPR043429">
    <property type="entry name" value="ArtM/GltK/GlnP/TcyL/YhdX-like"/>
</dbReference>
<evidence type="ECO:0000256" key="3">
    <source>
        <dbReference type="ARBA" id="ARBA00022448"/>
    </source>
</evidence>
<dbReference type="GO" id="GO:0043190">
    <property type="term" value="C:ATP-binding cassette (ABC) transporter complex"/>
    <property type="evidence" value="ECO:0007669"/>
    <property type="project" value="InterPro"/>
</dbReference>
<dbReference type="CDD" id="cd06261">
    <property type="entry name" value="TM_PBP2"/>
    <property type="match status" value="1"/>
</dbReference>
<dbReference type="Gene3D" id="1.10.3720.10">
    <property type="entry name" value="MetI-like"/>
    <property type="match status" value="1"/>
</dbReference>
<proteinExistence type="inferred from homology"/>
<evidence type="ECO:0000256" key="5">
    <source>
        <dbReference type="ARBA" id="ARBA00022692"/>
    </source>
</evidence>
<dbReference type="PANTHER" id="PTHR30614">
    <property type="entry name" value="MEMBRANE COMPONENT OF AMINO ACID ABC TRANSPORTER"/>
    <property type="match status" value="1"/>
</dbReference>
<evidence type="ECO:0000256" key="1">
    <source>
        <dbReference type="ARBA" id="ARBA00004651"/>
    </source>
</evidence>
<evidence type="ECO:0000256" key="9">
    <source>
        <dbReference type="RuleBase" id="RU363032"/>
    </source>
</evidence>
<evidence type="ECO:0000256" key="8">
    <source>
        <dbReference type="ARBA" id="ARBA00023136"/>
    </source>
</evidence>
<keyword evidence="4" id="KW-1003">Cell membrane</keyword>
<keyword evidence="6" id="KW-0029">Amino-acid transport</keyword>
<dbReference type="Pfam" id="PF00528">
    <property type="entry name" value="BPD_transp_1"/>
    <property type="match status" value="1"/>
</dbReference>
<feature type="domain" description="ABC transmembrane type-1" evidence="10">
    <location>
        <begin position="88"/>
        <end position="380"/>
    </location>
</feature>
<feature type="transmembrane region" description="Helical" evidence="9">
    <location>
        <begin position="80"/>
        <end position="109"/>
    </location>
</feature>
<reference evidence="11" key="1">
    <citation type="submission" date="2024-06" db="EMBL/GenBank/DDBJ databases">
        <authorList>
            <person name="Fan A."/>
            <person name="Zhang F.Y."/>
            <person name="Zhang L."/>
        </authorList>
    </citation>
    <scope>NUCLEOTIDE SEQUENCE</scope>
    <source>
        <strain evidence="11">Y61</strain>
    </source>
</reference>
<feature type="transmembrane region" description="Helical" evidence="9">
    <location>
        <begin position="182"/>
        <end position="202"/>
    </location>
</feature>
<feature type="transmembrane region" description="Helical" evidence="9">
    <location>
        <begin position="214"/>
        <end position="233"/>
    </location>
</feature>
<dbReference type="NCBIfam" id="TIGR01726">
    <property type="entry name" value="HEQRo_perm_3TM"/>
    <property type="match status" value="1"/>
</dbReference>
<dbReference type="AlphaFoldDB" id="A0AAU8IJ42"/>
<feature type="transmembrane region" description="Helical" evidence="9">
    <location>
        <begin position="298"/>
        <end position="319"/>
    </location>
</feature>
<dbReference type="PANTHER" id="PTHR30614:SF37">
    <property type="entry name" value="AMINO-ACID ABC TRANSPORTER PERMEASE PROTEIN YHDX-RELATED"/>
    <property type="match status" value="1"/>
</dbReference>
<feature type="transmembrane region" description="Helical" evidence="9">
    <location>
        <begin position="130"/>
        <end position="149"/>
    </location>
</feature>
<evidence type="ECO:0000256" key="7">
    <source>
        <dbReference type="ARBA" id="ARBA00022989"/>
    </source>
</evidence>
<feature type="transmembrane region" description="Helical" evidence="9">
    <location>
        <begin position="253"/>
        <end position="277"/>
    </location>
</feature>
<keyword evidence="7 9" id="KW-1133">Transmembrane helix</keyword>
<dbReference type="InterPro" id="IPR035906">
    <property type="entry name" value="MetI-like_sf"/>
</dbReference>
<dbReference type="GO" id="GO:0006865">
    <property type="term" value="P:amino acid transport"/>
    <property type="evidence" value="ECO:0007669"/>
    <property type="project" value="UniProtKB-KW"/>
</dbReference>
<keyword evidence="3 9" id="KW-0813">Transport</keyword>
<dbReference type="SUPFAM" id="SSF161098">
    <property type="entry name" value="MetI-like"/>
    <property type="match status" value="2"/>
</dbReference>
<evidence type="ECO:0000313" key="11">
    <source>
        <dbReference type="EMBL" id="XCJ17975.1"/>
    </source>
</evidence>
<accession>A0AAU8IJ42</accession>
<name>A0AAU8IJ42_9BACL</name>
<evidence type="ECO:0000256" key="2">
    <source>
        <dbReference type="ARBA" id="ARBA00010072"/>
    </source>
</evidence>
<protein>
    <submittedName>
        <fullName evidence="11">ABC transporter permease subunit</fullName>
    </submittedName>
</protein>
<feature type="transmembrane region" description="Helical" evidence="9">
    <location>
        <begin position="362"/>
        <end position="383"/>
    </location>
</feature>
<comment type="similarity">
    <text evidence="2">Belongs to the binding-protein-dependent transport system permease family. HisMQ subfamily.</text>
</comment>
<evidence type="ECO:0000256" key="4">
    <source>
        <dbReference type="ARBA" id="ARBA00022475"/>
    </source>
</evidence>
<dbReference type="InterPro" id="IPR010065">
    <property type="entry name" value="AA_ABC_transptr_permease_3TM"/>
</dbReference>
<evidence type="ECO:0000256" key="6">
    <source>
        <dbReference type="ARBA" id="ARBA00022970"/>
    </source>
</evidence>
<keyword evidence="5 9" id="KW-0812">Transmembrane</keyword>